<feature type="domain" description="PAS" evidence="8">
    <location>
        <begin position="69"/>
        <end position="134"/>
    </location>
</feature>
<dbReference type="Proteomes" id="UP000502699">
    <property type="component" value="Chromosome"/>
</dbReference>
<dbReference type="InterPro" id="IPR000014">
    <property type="entry name" value="PAS"/>
</dbReference>
<dbReference type="InterPro" id="IPR004358">
    <property type="entry name" value="Sig_transdc_His_kin-like_C"/>
</dbReference>
<dbReference type="Gene3D" id="3.30.565.10">
    <property type="entry name" value="Histidine kinase-like ATPase, C-terminal domain"/>
    <property type="match status" value="1"/>
</dbReference>
<dbReference type="Gene3D" id="3.30.450.20">
    <property type="entry name" value="PAS domain"/>
    <property type="match status" value="1"/>
</dbReference>
<dbReference type="Pfam" id="PF00512">
    <property type="entry name" value="HisKA"/>
    <property type="match status" value="1"/>
</dbReference>
<dbReference type="SUPFAM" id="SSF55785">
    <property type="entry name" value="PYP-like sensor domain (PAS domain)"/>
    <property type="match status" value="1"/>
</dbReference>
<dbReference type="SUPFAM" id="SSF55874">
    <property type="entry name" value="ATPase domain of HSP90 chaperone/DNA topoisomerase II/histidine kinase"/>
    <property type="match status" value="1"/>
</dbReference>
<dbReference type="InterPro" id="IPR013767">
    <property type="entry name" value="PAS_fold"/>
</dbReference>
<evidence type="ECO:0000256" key="3">
    <source>
        <dbReference type="ARBA" id="ARBA00022553"/>
    </source>
</evidence>
<dbReference type="SMART" id="SM00387">
    <property type="entry name" value="HATPase_c"/>
    <property type="match status" value="1"/>
</dbReference>
<dbReference type="PANTHER" id="PTHR43047">
    <property type="entry name" value="TWO-COMPONENT HISTIDINE PROTEIN KINASE"/>
    <property type="match status" value="1"/>
</dbReference>
<evidence type="ECO:0000313" key="10">
    <source>
        <dbReference type="Proteomes" id="UP000502699"/>
    </source>
</evidence>
<evidence type="ECO:0000256" key="6">
    <source>
        <dbReference type="SAM" id="Coils"/>
    </source>
</evidence>
<gene>
    <name evidence="9" type="ORF">GWK36_03910</name>
</gene>
<feature type="domain" description="Histidine kinase" evidence="7">
    <location>
        <begin position="216"/>
        <end position="472"/>
    </location>
</feature>
<dbReference type="SUPFAM" id="SSF47384">
    <property type="entry name" value="Homodimeric domain of signal transducing histidine kinase"/>
    <property type="match status" value="1"/>
</dbReference>
<dbReference type="GO" id="GO:0006355">
    <property type="term" value="P:regulation of DNA-templated transcription"/>
    <property type="evidence" value="ECO:0007669"/>
    <property type="project" value="InterPro"/>
</dbReference>
<dbReference type="PANTHER" id="PTHR43047:SF64">
    <property type="entry name" value="HISTIDINE KINASE CONTAINING CHEY-HOMOLOGOUS RECEIVER DOMAIN AND PAS DOMAIN-RELATED"/>
    <property type="match status" value="1"/>
</dbReference>
<dbReference type="CDD" id="cd16922">
    <property type="entry name" value="HATPase_EvgS-ArcB-TorS-like"/>
    <property type="match status" value="1"/>
</dbReference>
<evidence type="ECO:0000313" key="9">
    <source>
        <dbReference type="EMBL" id="QIK37276.1"/>
    </source>
</evidence>
<dbReference type="Gene3D" id="1.10.287.130">
    <property type="match status" value="1"/>
</dbReference>
<dbReference type="InterPro" id="IPR005467">
    <property type="entry name" value="His_kinase_dom"/>
</dbReference>
<dbReference type="InterPro" id="IPR003594">
    <property type="entry name" value="HATPase_dom"/>
</dbReference>
<dbReference type="PRINTS" id="PR00344">
    <property type="entry name" value="BCTRLSENSOR"/>
</dbReference>
<dbReference type="Pfam" id="PF02518">
    <property type="entry name" value="HATPase_c"/>
    <property type="match status" value="1"/>
</dbReference>
<dbReference type="CDD" id="cd00130">
    <property type="entry name" value="PAS"/>
    <property type="match status" value="1"/>
</dbReference>
<feature type="coiled-coil region" evidence="6">
    <location>
        <begin position="38"/>
        <end position="79"/>
    </location>
</feature>
<dbReference type="KEGG" id="cjap:GWK36_03910"/>
<dbReference type="GO" id="GO:0000155">
    <property type="term" value="F:phosphorelay sensor kinase activity"/>
    <property type="evidence" value="ECO:0007669"/>
    <property type="project" value="InterPro"/>
</dbReference>
<dbReference type="PROSITE" id="PS50112">
    <property type="entry name" value="PAS"/>
    <property type="match status" value="1"/>
</dbReference>
<evidence type="ECO:0000256" key="2">
    <source>
        <dbReference type="ARBA" id="ARBA00012438"/>
    </source>
</evidence>
<keyword evidence="5" id="KW-0418">Kinase</keyword>
<evidence type="ECO:0000256" key="5">
    <source>
        <dbReference type="ARBA" id="ARBA00022777"/>
    </source>
</evidence>
<reference evidence="10" key="1">
    <citation type="submission" date="2020-01" db="EMBL/GenBank/DDBJ databases">
        <title>Caldichromatium gen. nov., sp. nov., a thermophilic purple sulfur bacterium member of the family Chromatiaceae isolated from Nakabusa hot spring, Japan.</title>
        <authorList>
            <person name="Saini M.K."/>
            <person name="Hanada S."/>
            <person name="Tank M."/>
        </authorList>
    </citation>
    <scope>NUCLEOTIDE SEQUENCE [LARGE SCALE GENOMIC DNA]</scope>
    <source>
        <strain evidence="10">No.7</strain>
    </source>
</reference>
<comment type="catalytic activity">
    <reaction evidence="1">
        <text>ATP + protein L-histidine = ADP + protein N-phospho-L-histidine.</text>
        <dbReference type="EC" id="2.7.13.3"/>
    </reaction>
</comment>
<dbReference type="EC" id="2.7.13.3" evidence="2"/>
<dbReference type="EMBL" id="CP048029">
    <property type="protein sequence ID" value="QIK37276.1"/>
    <property type="molecule type" value="Genomic_DNA"/>
</dbReference>
<accession>A0A6G7VBM7</accession>
<dbReference type="CDD" id="cd00082">
    <property type="entry name" value="HisKA"/>
    <property type="match status" value="1"/>
</dbReference>
<keyword evidence="3" id="KW-0597">Phosphoprotein</keyword>
<name>A0A6G7VBM7_9GAMM</name>
<keyword evidence="6" id="KW-0175">Coiled coil</keyword>
<protein>
    <recommendedName>
        <fullName evidence="2">histidine kinase</fullName>
        <ecNumber evidence="2">2.7.13.3</ecNumber>
    </recommendedName>
</protein>
<evidence type="ECO:0000259" key="8">
    <source>
        <dbReference type="PROSITE" id="PS50112"/>
    </source>
</evidence>
<dbReference type="AlphaFoldDB" id="A0A6G7VBM7"/>
<evidence type="ECO:0000256" key="1">
    <source>
        <dbReference type="ARBA" id="ARBA00000085"/>
    </source>
</evidence>
<evidence type="ECO:0000256" key="4">
    <source>
        <dbReference type="ARBA" id="ARBA00022679"/>
    </source>
</evidence>
<dbReference type="Pfam" id="PF00989">
    <property type="entry name" value="PAS"/>
    <property type="match status" value="1"/>
</dbReference>
<dbReference type="PROSITE" id="PS50109">
    <property type="entry name" value="HIS_KIN"/>
    <property type="match status" value="1"/>
</dbReference>
<dbReference type="SMART" id="SM00388">
    <property type="entry name" value="HisKA"/>
    <property type="match status" value="1"/>
</dbReference>
<dbReference type="InterPro" id="IPR035965">
    <property type="entry name" value="PAS-like_dom_sf"/>
</dbReference>
<evidence type="ECO:0000259" key="7">
    <source>
        <dbReference type="PROSITE" id="PS50109"/>
    </source>
</evidence>
<organism evidence="9 10">
    <name type="scientific">Caldichromatium japonicum</name>
    <dbReference type="NCBI Taxonomy" id="2699430"/>
    <lineage>
        <taxon>Bacteria</taxon>
        <taxon>Pseudomonadati</taxon>
        <taxon>Pseudomonadota</taxon>
        <taxon>Gammaproteobacteria</taxon>
        <taxon>Chromatiales</taxon>
        <taxon>Chromatiaceae</taxon>
        <taxon>Caldichromatium</taxon>
    </lineage>
</organism>
<dbReference type="InterPro" id="IPR036890">
    <property type="entry name" value="HATPase_C_sf"/>
</dbReference>
<keyword evidence="10" id="KW-1185">Reference proteome</keyword>
<dbReference type="SMART" id="SM00091">
    <property type="entry name" value="PAS"/>
    <property type="match status" value="1"/>
</dbReference>
<dbReference type="InterPro" id="IPR036097">
    <property type="entry name" value="HisK_dim/P_sf"/>
</dbReference>
<dbReference type="InterPro" id="IPR003661">
    <property type="entry name" value="HisK_dim/P_dom"/>
</dbReference>
<sequence>MNRRAMNLTELRVRAERAIAEGQSILSADLDEPRSLELAHLIEELRIYQAELELQNEELNQAQDQLAQAKERYRRLFNDLPVPALVIDGTGFVVEANNQACLALGLSTQVSLRHGAFARFFMPADADRVSMRLRTLDESILPSHLESMHLKADGGVACYDVHLMPLLSQDDGDGDILVVFIDRSAEEGLKTLSAELEQAKLLAEQANSAKSAFLANIGHELRTPLNALMGLSRLLLESREPLSSRQEDYLAKINAAAEALANMINEILDEARLAEGKPKLEAIALSIEDLLTNTRRLFSPIADDKGLRFECLVDPRIPDLLVGDPLRIQQVLNHLVDNALKFTERGGVRVWIERWNAMTANPAPEMGTRRLLPALGDGSTMLSTSTEQPGIRSVCWLRFTVSDTGRGLSPEQQAQLWASRPQADPLANPIPTEAGLGLAISRHVVELMGGQMGVESQVGQGSVFWFEIPLGLPGTASYPVAEVSQAVLADESDVRGTSVQPLDPDAIQIRLKTLACLLDQHLSRARVVSAEIEQSVHGTSLQDNYAPIARMIQRLDFETALQALQHLAKDRGWTLS</sequence>
<keyword evidence="4" id="KW-0808">Transferase</keyword>
<proteinExistence type="predicted"/>